<keyword evidence="1" id="KW-1133">Transmembrane helix</keyword>
<comment type="caution">
    <text evidence="2">The sequence shown here is derived from an EMBL/GenBank/DDBJ whole genome shotgun (WGS) entry which is preliminary data.</text>
</comment>
<dbReference type="EMBL" id="MFFB01000016">
    <property type="protein sequence ID" value="OGE94518.1"/>
    <property type="molecule type" value="Genomic_DNA"/>
</dbReference>
<evidence type="ECO:0000313" key="3">
    <source>
        <dbReference type="Proteomes" id="UP000177281"/>
    </source>
</evidence>
<evidence type="ECO:0000256" key="1">
    <source>
        <dbReference type="SAM" id="Phobius"/>
    </source>
</evidence>
<accession>A0A1F5PX66</accession>
<evidence type="ECO:0000313" key="2">
    <source>
        <dbReference type="EMBL" id="OGE94518.1"/>
    </source>
</evidence>
<sequence>MTLSSMFKPATLCQCIQGGVVKKTRIFGITTLATMLGSIWAEQADLLLLQLWLLGLFTASLMAFTAAAISWWTDGSTDQGSSR</sequence>
<feature type="transmembrane region" description="Helical" evidence="1">
    <location>
        <begin position="47"/>
        <end position="73"/>
    </location>
</feature>
<keyword evidence="1" id="KW-0812">Transmembrane</keyword>
<proteinExistence type="predicted"/>
<keyword evidence="1" id="KW-0472">Membrane</keyword>
<dbReference type="Proteomes" id="UP000177281">
    <property type="component" value="Unassembled WGS sequence"/>
</dbReference>
<feature type="transmembrane region" description="Helical" evidence="1">
    <location>
        <begin position="24"/>
        <end position="41"/>
    </location>
</feature>
<protein>
    <submittedName>
        <fullName evidence="2">Uncharacterized protein</fullName>
    </submittedName>
</protein>
<organism evidence="2 3">
    <name type="scientific">Candidatus Doudnabacteria bacterium RIFCSPLOWO2_01_FULL_44_21</name>
    <dbReference type="NCBI Taxonomy" id="1817841"/>
    <lineage>
        <taxon>Bacteria</taxon>
        <taxon>Candidatus Doudnaibacteriota</taxon>
    </lineage>
</organism>
<name>A0A1F5PX66_9BACT</name>
<reference evidence="2 3" key="1">
    <citation type="journal article" date="2016" name="Nat. Commun.">
        <title>Thousands of microbial genomes shed light on interconnected biogeochemical processes in an aquifer system.</title>
        <authorList>
            <person name="Anantharaman K."/>
            <person name="Brown C.T."/>
            <person name="Hug L.A."/>
            <person name="Sharon I."/>
            <person name="Castelle C.J."/>
            <person name="Probst A.J."/>
            <person name="Thomas B.C."/>
            <person name="Singh A."/>
            <person name="Wilkins M.J."/>
            <person name="Karaoz U."/>
            <person name="Brodie E.L."/>
            <person name="Williams K.H."/>
            <person name="Hubbard S.S."/>
            <person name="Banfield J.F."/>
        </authorList>
    </citation>
    <scope>NUCLEOTIDE SEQUENCE [LARGE SCALE GENOMIC DNA]</scope>
</reference>
<gene>
    <name evidence="2" type="ORF">A3B10_02605</name>
</gene>
<dbReference type="AlphaFoldDB" id="A0A1F5PX66"/>